<comment type="caution">
    <text evidence="10">The sequence shown here is derived from an EMBL/GenBank/DDBJ whole genome shotgun (WGS) entry which is preliminary data.</text>
</comment>
<comment type="similarity">
    <text evidence="2">Belongs to the NPC2 family.</text>
</comment>
<dbReference type="EMBL" id="JAPMSZ010000012">
    <property type="protein sequence ID" value="KAJ5081769.1"/>
    <property type="molecule type" value="Genomic_DNA"/>
</dbReference>
<dbReference type="InterPro" id="IPR039670">
    <property type="entry name" value="NPC2-like"/>
</dbReference>
<evidence type="ECO:0000256" key="3">
    <source>
        <dbReference type="ARBA" id="ARBA00011245"/>
    </source>
</evidence>
<gene>
    <name evidence="10" type="ORF">NUU61_010033</name>
</gene>
<evidence type="ECO:0000313" key="11">
    <source>
        <dbReference type="Proteomes" id="UP001141434"/>
    </source>
</evidence>
<feature type="chain" id="PRO_5040834681" description="Phosphatidylglycerol/phosphatidylinositol transfer protein" evidence="8">
    <location>
        <begin position="21"/>
        <end position="174"/>
    </location>
</feature>
<dbReference type="GeneID" id="81399727"/>
<keyword evidence="5" id="KW-0813">Transport</keyword>
<reference evidence="10" key="2">
    <citation type="journal article" date="2023" name="IMA Fungus">
        <title>Comparative genomic study of the Penicillium genus elucidates a diverse pangenome and 15 lateral gene transfer events.</title>
        <authorList>
            <person name="Petersen C."/>
            <person name="Sorensen T."/>
            <person name="Nielsen M.R."/>
            <person name="Sondergaard T.E."/>
            <person name="Sorensen J.L."/>
            <person name="Fitzpatrick D.A."/>
            <person name="Frisvad J.C."/>
            <person name="Nielsen K.L."/>
        </authorList>
    </citation>
    <scope>NUCLEOTIDE SEQUENCE</scope>
    <source>
        <strain evidence="10">IBT 34128</strain>
    </source>
</reference>
<evidence type="ECO:0000256" key="8">
    <source>
        <dbReference type="SAM" id="SignalP"/>
    </source>
</evidence>
<comment type="subunit">
    <text evidence="3">Monomer.</text>
</comment>
<accession>A0A9W9EH94</accession>
<dbReference type="OrthoDB" id="6409159at2759"/>
<protein>
    <recommendedName>
        <fullName evidence="4">Phosphatidylglycerol/phosphatidylinositol transfer protein</fullName>
    </recommendedName>
</protein>
<dbReference type="InterPro" id="IPR033917">
    <property type="entry name" value="ML_PG-PI_TP"/>
</dbReference>
<reference evidence="10" key="1">
    <citation type="submission" date="2022-11" db="EMBL/GenBank/DDBJ databases">
        <authorList>
            <person name="Petersen C."/>
        </authorList>
    </citation>
    <scope>NUCLEOTIDE SEQUENCE</scope>
    <source>
        <strain evidence="10">IBT 34128</strain>
    </source>
</reference>
<dbReference type="Pfam" id="PF02221">
    <property type="entry name" value="E1_DerP2_DerF2"/>
    <property type="match status" value="1"/>
</dbReference>
<keyword evidence="6 8" id="KW-0732">Signal</keyword>
<dbReference type="CDD" id="cd00917">
    <property type="entry name" value="PG-PI_TP"/>
    <property type="match status" value="1"/>
</dbReference>
<evidence type="ECO:0000256" key="5">
    <source>
        <dbReference type="ARBA" id="ARBA00022448"/>
    </source>
</evidence>
<name>A0A9W9EH94_9EURO</name>
<keyword evidence="11" id="KW-1185">Reference proteome</keyword>
<evidence type="ECO:0000313" key="10">
    <source>
        <dbReference type="EMBL" id="KAJ5081769.1"/>
    </source>
</evidence>
<dbReference type="GO" id="GO:0032366">
    <property type="term" value="P:intracellular sterol transport"/>
    <property type="evidence" value="ECO:0007669"/>
    <property type="project" value="InterPro"/>
</dbReference>
<organism evidence="10 11">
    <name type="scientific">Penicillium alfredii</name>
    <dbReference type="NCBI Taxonomy" id="1506179"/>
    <lineage>
        <taxon>Eukaryota</taxon>
        <taxon>Fungi</taxon>
        <taxon>Dikarya</taxon>
        <taxon>Ascomycota</taxon>
        <taxon>Pezizomycotina</taxon>
        <taxon>Eurotiomycetes</taxon>
        <taxon>Eurotiomycetidae</taxon>
        <taxon>Eurotiales</taxon>
        <taxon>Aspergillaceae</taxon>
        <taxon>Penicillium</taxon>
    </lineage>
</organism>
<feature type="signal peptide" evidence="8">
    <location>
        <begin position="1"/>
        <end position="20"/>
    </location>
</feature>
<dbReference type="SUPFAM" id="SSF81296">
    <property type="entry name" value="E set domains"/>
    <property type="match status" value="1"/>
</dbReference>
<comment type="function">
    <text evidence="1">Catalyzes the intermembrane transfer of phosphatidylglycerol and phosphatidylinositol.</text>
</comment>
<dbReference type="Proteomes" id="UP001141434">
    <property type="component" value="Unassembled WGS sequence"/>
</dbReference>
<evidence type="ECO:0000256" key="4">
    <source>
        <dbReference type="ARBA" id="ARBA00016056"/>
    </source>
</evidence>
<evidence type="ECO:0000256" key="1">
    <source>
        <dbReference type="ARBA" id="ARBA00002053"/>
    </source>
</evidence>
<dbReference type="RefSeq" id="XP_056507056.1">
    <property type="nucleotide sequence ID" value="XM_056660558.1"/>
</dbReference>
<dbReference type="PANTHER" id="PTHR11306">
    <property type="entry name" value="NIEMANN PICK TYPE C2 PROTEIN NPC2-RELATED"/>
    <property type="match status" value="1"/>
</dbReference>
<evidence type="ECO:0000256" key="2">
    <source>
        <dbReference type="ARBA" id="ARBA00006370"/>
    </source>
</evidence>
<evidence type="ECO:0000256" key="7">
    <source>
        <dbReference type="ARBA" id="ARBA00023055"/>
    </source>
</evidence>
<dbReference type="InterPro" id="IPR003172">
    <property type="entry name" value="ML_dom"/>
</dbReference>
<dbReference type="GO" id="GO:0032934">
    <property type="term" value="F:sterol binding"/>
    <property type="evidence" value="ECO:0007669"/>
    <property type="project" value="InterPro"/>
</dbReference>
<dbReference type="PANTHER" id="PTHR11306:SF0">
    <property type="entry name" value="PHOSPHATIDYLGLYCEROL_PHOSPHATIDYLINOSITOL TRANSFER PROTEIN"/>
    <property type="match status" value="1"/>
</dbReference>
<keyword evidence="7" id="KW-0445">Lipid transport</keyword>
<feature type="domain" description="MD-2-related lipid-recognition" evidence="9">
    <location>
        <begin position="49"/>
        <end position="169"/>
    </location>
</feature>
<dbReference type="InterPro" id="IPR014756">
    <property type="entry name" value="Ig_E-set"/>
</dbReference>
<evidence type="ECO:0000259" key="9">
    <source>
        <dbReference type="SMART" id="SM00737"/>
    </source>
</evidence>
<dbReference type="Gene3D" id="2.60.40.770">
    <property type="match status" value="1"/>
</dbReference>
<dbReference type="SMART" id="SM00737">
    <property type="entry name" value="ML"/>
    <property type="match status" value="1"/>
</dbReference>
<dbReference type="AlphaFoldDB" id="A0A9W9EH94"/>
<proteinExistence type="inferred from homology"/>
<evidence type="ECO:0000256" key="6">
    <source>
        <dbReference type="ARBA" id="ARBA00022729"/>
    </source>
</evidence>
<sequence length="174" mass="19267">MKFLSATSSLLILAAPLTTAASFSFFDPSQTPLKVDPVQDFPVEGNNPLLYCANPANHLLQIESVNLSPNPRNRQTLTIKAQGTFLDRIEKGATVSLEVKWGIITLLKQTVDLCDQISNVDLKCPLEKGQMTLTKQVDLPKNIPPGKYSVLADVYTKDQRQVTCLRADNIEFHL</sequence>